<protein>
    <submittedName>
        <fullName evidence="1">Putative ovule protein</fullName>
    </submittedName>
</protein>
<dbReference type="EMBL" id="GEDG01018856">
    <property type="protein sequence ID" value="JAP20432.1"/>
    <property type="molecule type" value="Transcribed_RNA"/>
</dbReference>
<proteinExistence type="predicted"/>
<sequence length="62" mass="7406">MIPCFIFLHRFKRRKRWLLITLISRLNLSYLNHNSAIHFMNRDGLLDLHLSGIELILLAFLS</sequence>
<reference evidence="1" key="1">
    <citation type="submission" date="2015-12" db="EMBL/GenBank/DDBJ databases">
        <title>Gene expression during late stages of embryo sac development: a critical building block for successful pollen-pistil interactions.</title>
        <authorList>
            <person name="Liu Y."/>
            <person name="Joly V."/>
            <person name="Sabar M."/>
            <person name="Matton D.P."/>
        </authorList>
    </citation>
    <scope>NUCLEOTIDE SEQUENCE</scope>
</reference>
<evidence type="ECO:0000313" key="1">
    <source>
        <dbReference type="EMBL" id="JAP20432.1"/>
    </source>
</evidence>
<accession>A0A0V0HKI7</accession>
<dbReference type="AlphaFoldDB" id="A0A0V0HKI7"/>
<organism evidence="1">
    <name type="scientific">Solanum chacoense</name>
    <name type="common">Chaco potato</name>
    <dbReference type="NCBI Taxonomy" id="4108"/>
    <lineage>
        <taxon>Eukaryota</taxon>
        <taxon>Viridiplantae</taxon>
        <taxon>Streptophyta</taxon>
        <taxon>Embryophyta</taxon>
        <taxon>Tracheophyta</taxon>
        <taxon>Spermatophyta</taxon>
        <taxon>Magnoliopsida</taxon>
        <taxon>eudicotyledons</taxon>
        <taxon>Gunneridae</taxon>
        <taxon>Pentapetalae</taxon>
        <taxon>asterids</taxon>
        <taxon>lamiids</taxon>
        <taxon>Solanales</taxon>
        <taxon>Solanaceae</taxon>
        <taxon>Solanoideae</taxon>
        <taxon>Solaneae</taxon>
        <taxon>Solanum</taxon>
    </lineage>
</organism>
<name>A0A0V0HKI7_SOLCH</name>